<gene>
    <name evidence="2" type="ORF">SSX86_030522</name>
</gene>
<reference evidence="2 3" key="1">
    <citation type="submission" date="2024-04" db="EMBL/GenBank/DDBJ databases">
        <title>The reference genome of an endangered Asteraceae, Deinandra increscens subsp. villosa, native to the Central Coast of California.</title>
        <authorList>
            <person name="Guilliams M."/>
            <person name="Hasenstab-Lehman K."/>
            <person name="Meyer R."/>
            <person name="Mcevoy S."/>
        </authorList>
    </citation>
    <scope>NUCLEOTIDE SEQUENCE [LARGE SCALE GENOMIC DNA]</scope>
    <source>
        <tissue evidence="2">Leaf</tissue>
    </source>
</reference>
<dbReference type="EMBL" id="JBCNJP010001451">
    <property type="protein sequence ID" value="KAK9050508.1"/>
    <property type="molecule type" value="Genomic_DNA"/>
</dbReference>
<dbReference type="AlphaFoldDB" id="A0AAP0C846"/>
<sequence>MYLTECWLWGIGLGMLIFAGYRNGQHVTDRVMRSSLTFKGTCGNGARKTLVSSKYIFLNCKVFEESILPPVNLKFNWIKWVPLKVNAFCWRATLDRISSKANLYLRGIHVDTTCEGCRLFEENTDHVLINCFLASNVWSKVVSWCKGPTERFGYVKEALEVWMEWVNDKMSSQIYLGIFLTALWCI</sequence>
<protein>
    <recommendedName>
        <fullName evidence="1">Reverse transcriptase zinc-binding domain-containing protein</fullName>
    </recommendedName>
</protein>
<proteinExistence type="predicted"/>
<evidence type="ECO:0000313" key="3">
    <source>
        <dbReference type="Proteomes" id="UP001408789"/>
    </source>
</evidence>
<dbReference type="Proteomes" id="UP001408789">
    <property type="component" value="Unassembled WGS sequence"/>
</dbReference>
<feature type="domain" description="Reverse transcriptase zinc-binding" evidence="1">
    <location>
        <begin position="73"/>
        <end position="138"/>
    </location>
</feature>
<name>A0AAP0C846_9ASTR</name>
<dbReference type="InterPro" id="IPR026960">
    <property type="entry name" value="RVT-Znf"/>
</dbReference>
<dbReference type="Pfam" id="PF13966">
    <property type="entry name" value="zf-RVT"/>
    <property type="match status" value="1"/>
</dbReference>
<organism evidence="2 3">
    <name type="scientific">Deinandra increscens subsp. villosa</name>
    <dbReference type="NCBI Taxonomy" id="3103831"/>
    <lineage>
        <taxon>Eukaryota</taxon>
        <taxon>Viridiplantae</taxon>
        <taxon>Streptophyta</taxon>
        <taxon>Embryophyta</taxon>
        <taxon>Tracheophyta</taxon>
        <taxon>Spermatophyta</taxon>
        <taxon>Magnoliopsida</taxon>
        <taxon>eudicotyledons</taxon>
        <taxon>Gunneridae</taxon>
        <taxon>Pentapetalae</taxon>
        <taxon>asterids</taxon>
        <taxon>campanulids</taxon>
        <taxon>Asterales</taxon>
        <taxon>Asteraceae</taxon>
        <taxon>Asteroideae</taxon>
        <taxon>Heliantheae alliance</taxon>
        <taxon>Madieae</taxon>
        <taxon>Madiinae</taxon>
        <taxon>Deinandra</taxon>
    </lineage>
</organism>
<keyword evidence="3" id="KW-1185">Reference proteome</keyword>
<accession>A0AAP0C846</accession>
<evidence type="ECO:0000259" key="1">
    <source>
        <dbReference type="Pfam" id="PF13966"/>
    </source>
</evidence>
<evidence type="ECO:0000313" key="2">
    <source>
        <dbReference type="EMBL" id="KAK9050508.1"/>
    </source>
</evidence>
<comment type="caution">
    <text evidence="2">The sequence shown here is derived from an EMBL/GenBank/DDBJ whole genome shotgun (WGS) entry which is preliminary data.</text>
</comment>